<proteinExistence type="predicted"/>
<feature type="region of interest" description="Disordered" evidence="1">
    <location>
        <begin position="35"/>
        <end position="72"/>
    </location>
</feature>
<gene>
    <name evidence="2" type="ORF">EYF80_043315</name>
</gene>
<sequence>MADRAVTSLDKRMKHFPKIRLIGTPRQIPPLVLHIPGGSGTINREEHHVKGPQHTGAKDQDPSPHNKEGGGGLSASLWDSLIRAVCVCNLGTKRTLCRHEDDAGGRGGGVLRLGERRLIGQTVPGAGHRLQLGGAAQQGRRVRLGGGEGAGPGRSAEAARIVKAGGRAAVQAQHPGVRFGAARARGAAGAAPLPFRPHPRLGGGGGGGGRGGVLGFQGPVAALWRAAGAGGGARRAVRAELPGGVAPGGAAELALVAGVALATRGERRAAAQRHVVPVAAGVEAARPFLAGPPAPAAPRRQGGSPLDVVGRFGPTVVFPVLRLAARRARRAVGAGPDARLLLAPAGLRRLVGRGGRRVGGSLGGQLVGVRVSVGLPGGNAAAVGADAAEAGRPPAGRCSFGVPSVPRRLVPRQRQQALHVGGAGLLAVEAADGAVGVPVRAAAVALRGAAAARAQTPQAVGAPLASLGLPPSDRPSAAAAASAARLHLVEPRAPLPRLPGGRAGHPARLLHSAPEVEGAAWSCRYGRCSAAAAAPCDRAASSSHTGSRPPLLGGGYSAKSGRHGSGKAEPAELEVLGRPRARSSFLQLCDCSAEA</sequence>
<comment type="caution">
    <text evidence="2">The sequence shown here is derived from an EMBL/GenBank/DDBJ whole genome shotgun (WGS) entry which is preliminary data.</text>
</comment>
<accession>A0A4Z2FZ67</accession>
<feature type="region of interest" description="Disordered" evidence="1">
    <location>
        <begin position="134"/>
        <end position="154"/>
    </location>
</feature>
<keyword evidence="3" id="KW-1185">Reference proteome</keyword>
<reference evidence="2 3" key="1">
    <citation type="submission" date="2019-03" db="EMBL/GenBank/DDBJ databases">
        <title>First draft genome of Liparis tanakae, snailfish: a comprehensive survey of snailfish specific genes.</title>
        <authorList>
            <person name="Kim W."/>
            <person name="Song I."/>
            <person name="Jeong J.-H."/>
            <person name="Kim D."/>
            <person name="Kim S."/>
            <person name="Ryu S."/>
            <person name="Song J.Y."/>
            <person name="Lee S.K."/>
        </authorList>
    </citation>
    <scope>NUCLEOTIDE SEQUENCE [LARGE SCALE GENOMIC DNA]</scope>
    <source>
        <tissue evidence="2">Muscle</tissue>
    </source>
</reference>
<dbReference type="Proteomes" id="UP000314294">
    <property type="component" value="Unassembled WGS sequence"/>
</dbReference>
<name>A0A4Z2FZ67_9TELE</name>
<feature type="region of interest" description="Disordered" evidence="1">
    <location>
        <begin position="539"/>
        <end position="571"/>
    </location>
</feature>
<dbReference type="AlphaFoldDB" id="A0A4Z2FZ67"/>
<protein>
    <submittedName>
        <fullName evidence="2">Uncharacterized protein</fullName>
    </submittedName>
</protein>
<evidence type="ECO:0000313" key="2">
    <source>
        <dbReference type="EMBL" id="TNN46507.1"/>
    </source>
</evidence>
<evidence type="ECO:0000256" key="1">
    <source>
        <dbReference type="SAM" id="MobiDB-lite"/>
    </source>
</evidence>
<evidence type="ECO:0000313" key="3">
    <source>
        <dbReference type="Proteomes" id="UP000314294"/>
    </source>
</evidence>
<dbReference type="EMBL" id="SRLO01000786">
    <property type="protein sequence ID" value="TNN46507.1"/>
    <property type="molecule type" value="Genomic_DNA"/>
</dbReference>
<feature type="compositionally biased region" description="Basic and acidic residues" evidence="1">
    <location>
        <begin position="56"/>
        <end position="68"/>
    </location>
</feature>
<organism evidence="2 3">
    <name type="scientific">Liparis tanakae</name>
    <name type="common">Tanaka's snailfish</name>
    <dbReference type="NCBI Taxonomy" id="230148"/>
    <lineage>
        <taxon>Eukaryota</taxon>
        <taxon>Metazoa</taxon>
        <taxon>Chordata</taxon>
        <taxon>Craniata</taxon>
        <taxon>Vertebrata</taxon>
        <taxon>Euteleostomi</taxon>
        <taxon>Actinopterygii</taxon>
        <taxon>Neopterygii</taxon>
        <taxon>Teleostei</taxon>
        <taxon>Neoteleostei</taxon>
        <taxon>Acanthomorphata</taxon>
        <taxon>Eupercaria</taxon>
        <taxon>Perciformes</taxon>
        <taxon>Cottioidei</taxon>
        <taxon>Cottales</taxon>
        <taxon>Liparidae</taxon>
        <taxon>Liparis</taxon>
    </lineage>
</organism>